<dbReference type="GO" id="GO:0051427">
    <property type="term" value="F:hormone receptor binding"/>
    <property type="evidence" value="ECO:0007669"/>
    <property type="project" value="TreeGrafter"/>
</dbReference>
<reference evidence="9" key="1">
    <citation type="submission" date="2012-12" db="EMBL/GenBank/DDBJ databases">
        <authorList>
            <person name="Hellsten U."/>
            <person name="Grimwood J."/>
            <person name="Chapman J.A."/>
            <person name="Shapiro H."/>
            <person name="Aerts A."/>
            <person name="Otillar R.P."/>
            <person name="Terry A.Y."/>
            <person name="Boore J.L."/>
            <person name="Simakov O."/>
            <person name="Marletaz F."/>
            <person name="Cho S.-J."/>
            <person name="Edsinger-Gonzales E."/>
            <person name="Havlak P."/>
            <person name="Kuo D.-H."/>
            <person name="Larsson T."/>
            <person name="Lv J."/>
            <person name="Arendt D."/>
            <person name="Savage R."/>
            <person name="Osoegawa K."/>
            <person name="de Jong P."/>
            <person name="Lindberg D.R."/>
            <person name="Seaver E.C."/>
            <person name="Weisblat D.A."/>
            <person name="Putnam N.H."/>
            <person name="Grigoriev I.V."/>
            <person name="Rokhsar D.S."/>
        </authorList>
    </citation>
    <scope>NUCLEOTIDE SEQUENCE</scope>
    <source>
        <strain evidence="9">I ESC-2004</strain>
    </source>
</reference>
<keyword evidence="4" id="KW-1015">Disulfide bond</keyword>
<proteinExistence type="inferred from homology"/>
<evidence type="ECO:0008006" key="10">
    <source>
        <dbReference type="Google" id="ProtNLM"/>
    </source>
</evidence>
<keyword evidence="9" id="KW-1185">Reference proteome</keyword>
<keyword evidence="6" id="KW-0472">Membrane</keyword>
<keyword evidence="6" id="KW-0812">Transmembrane</keyword>
<reference evidence="7 9" key="2">
    <citation type="journal article" date="2013" name="Nature">
        <title>Insights into bilaterian evolution from three spiralian genomes.</title>
        <authorList>
            <person name="Simakov O."/>
            <person name="Marletaz F."/>
            <person name="Cho S.J."/>
            <person name="Edsinger-Gonzales E."/>
            <person name="Havlak P."/>
            <person name="Hellsten U."/>
            <person name="Kuo D.H."/>
            <person name="Larsson T."/>
            <person name="Lv J."/>
            <person name="Arendt D."/>
            <person name="Savage R."/>
            <person name="Osoegawa K."/>
            <person name="de Jong P."/>
            <person name="Grimwood J."/>
            <person name="Chapman J.A."/>
            <person name="Shapiro H."/>
            <person name="Aerts A."/>
            <person name="Otillar R.P."/>
            <person name="Terry A.Y."/>
            <person name="Boore J.L."/>
            <person name="Grigoriev I.V."/>
            <person name="Lindberg D.R."/>
            <person name="Seaver E.C."/>
            <person name="Weisblat D.A."/>
            <person name="Putnam N.H."/>
            <person name="Rokhsar D.S."/>
        </authorList>
    </citation>
    <scope>NUCLEOTIDE SEQUENCE</scope>
    <source>
        <strain evidence="7 9">I ESC-2004</strain>
    </source>
</reference>
<dbReference type="PROSITE" id="PS50277">
    <property type="entry name" value="GLYCO_HORMONE_ALPHA_3"/>
    <property type="match status" value="1"/>
</dbReference>
<dbReference type="PANTHER" id="PTHR31129">
    <property type="entry name" value="GLYCOPROTEIN HORMONE ALPHA-2"/>
    <property type="match status" value="1"/>
</dbReference>
<evidence type="ECO:0000256" key="6">
    <source>
        <dbReference type="SAM" id="Phobius"/>
    </source>
</evidence>
<dbReference type="AlphaFoldDB" id="R7US47"/>
<dbReference type="GO" id="GO:0005615">
    <property type="term" value="C:extracellular space"/>
    <property type="evidence" value="ECO:0007669"/>
    <property type="project" value="TreeGrafter"/>
</dbReference>
<dbReference type="PANTHER" id="PTHR31129:SF2">
    <property type="entry name" value="GLYCOPROTEIN HORMONE ALPHA-2"/>
    <property type="match status" value="1"/>
</dbReference>
<keyword evidence="3" id="KW-0964">Secreted</keyword>
<accession>R7US47</accession>
<dbReference type="InterPro" id="IPR052680">
    <property type="entry name" value="Glyco_Hormone_Alpha"/>
</dbReference>
<keyword evidence="5" id="KW-0325">Glycoprotein</keyword>
<name>R7US47_CAPTE</name>
<dbReference type="InterPro" id="IPR029034">
    <property type="entry name" value="Cystine-knot_cytokine"/>
</dbReference>
<dbReference type="EnsemblMetazoa" id="CapteT222558">
    <property type="protein sequence ID" value="CapteP222558"/>
    <property type="gene ID" value="CapteG222558"/>
</dbReference>
<gene>
    <name evidence="7" type="ORF">CAPTEDRAFT_222558</name>
</gene>
<reference evidence="8" key="3">
    <citation type="submission" date="2015-06" db="UniProtKB">
        <authorList>
            <consortium name="EnsemblMetazoa"/>
        </authorList>
    </citation>
    <scope>IDENTIFICATION</scope>
</reference>
<evidence type="ECO:0000313" key="7">
    <source>
        <dbReference type="EMBL" id="ELU06221.1"/>
    </source>
</evidence>
<dbReference type="OrthoDB" id="6421717at2759"/>
<evidence type="ECO:0000313" key="9">
    <source>
        <dbReference type="Proteomes" id="UP000014760"/>
    </source>
</evidence>
<dbReference type="FunCoup" id="R7US47">
    <property type="interactions" value="70"/>
</dbReference>
<dbReference type="STRING" id="283909.R7US47"/>
<dbReference type="Proteomes" id="UP000014760">
    <property type="component" value="Unassembled WGS sequence"/>
</dbReference>
<sequence>MAQEMRLWALSSGVGLTLARFINVLVLVALMAISTLGYNRNRPITDCAPQGHKRLISVPGCLEFNATTNGCRGYCPSCAYPTPIWLSDDRPITSEAQCCSIKDTHSVVYRVRCFDKIRPFVFKTFVFKSASTCECSSCSND</sequence>
<evidence type="ECO:0000256" key="5">
    <source>
        <dbReference type="ARBA" id="ARBA00023180"/>
    </source>
</evidence>
<evidence type="ECO:0000256" key="3">
    <source>
        <dbReference type="ARBA" id="ARBA00022525"/>
    </source>
</evidence>
<feature type="transmembrane region" description="Helical" evidence="6">
    <location>
        <begin position="7"/>
        <end position="33"/>
    </location>
</feature>
<evidence type="ECO:0000313" key="8">
    <source>
        <dbReference type="EnsemblMetazoa" id="CapteP222558"/>
    </source>
</evidence>
<dbReference type="EMBL" id="KB300862">
    <property type="protein sequence ID" value="ELU06221.1"/>
    <property type="molecule type" value="Genomic_DNA"/>
</dbReference>
<comment type="subcellular location">
    <subcellularLocation>
        <location evidence="1">Secreted</location>
    </subcellularLocation>
</comment>
<dbReference type="Gene3D" id="2.10.90.10">
    <property type="entry name" value="Cystine-knot cytokines"/>
    <property type="match status" value="1"/>
</dbReference>
<dbReference type="EMBL" id="AMQN01007525">
    <property type="status" value="NOT_ANNOTATED_CDS"/>
    <property type="molecule type" value="Genomic_DNA"/>
</dbReference>
<evidence type="ECO:0000256" key="4">
    <source>
        <dbReference type="ARBA" id="ARBA00023157"/>
    </source>
</evidence>
<organism evidence="7">
    <name type="scientific">Capitella teleta</name>
    <name type="common">Polychaete worm</name>
    <dbReference type="NCBI Taxonomy" id="283909"/>
    <lineage>
        <taxon>Eukaryota</taxon>
        <taxon>Metazoa</taxon>
        <taxon>Spiralia</taxon>
        <taxon>Lophotrochozoa</taxon>
        <taxon>Annelida</taxon>
        <taxon>Polychaeta</taxon>
        <taxon>Sedentaria</taxon>
        <taxon>Scolecida</taxon>
        <taxon>Capitellidae</taxon>
        <taxon>Capitella</taxon>
    </lineage>
</organism>
<dbReference type="OMA" id="CCNIMES"/>
<dbReference type="HOGENOM" id="CLU_134026_0_0_1"/>
<comment type="similarity">
    <text evidence="2">Belongs to the glycoprotein hormones subunit alpha family.</text>
</comment>
<evidence type="ECO:0000256" key="1">
    <source>
        <dbReference type="ARBA" id="ARBA00004613"/>
    </source>
</evidence>
<evidence type="ECO:0000256" key="2">
    <source>
        <dbReference type="ARBA" id="ARBA00009128"/>
    </source>
</evidence>
<keyword evidence="6" id="KW-1133">Transmembrane helix</keyword>
<dbReference type="GO" id="GO:0007166">
    <property type="term" value="P:cell surface receptor signaling pathway"/>
    <property type="evidence" value="ECO:0007669"/>
    <property type="project" value="TreeGrafter"/>
</dbReference>
<protein>
    <recommendedName>
        <fullName evidence="10">Glycoprotein hormone subunit beta domain-containing protein</fullName>
    </recommendedName>
</protein>
<dbReference type="InterPro" id="IPR000476">
    <property type="entry name" value="Glyco_hormone"/>
</dbReference>
<dbReference type="GO" id="GO:0005179">
    <property type="term" value="F:hormone activity"/>
    <property type="evidence" value="ECO:0007669"/>
    <property type="project" value="InterPro"/>
</dbReference>